<dbReference type="AlphaFoldDB" id="A0A409VXH6"/>
<feature type="domain" description="T6SS Phospholipase effector Tle1-like catalytic" evidence="2">
    <location>
        <begin position="15"/>
        <end position="333"/>
    </location>
</feature>
<feature type="domain" description="T6SS Phospholipase effector Tle1-like catalytic" evidence="2">
    <location>
        <begin position="545"/>
        <end position="836"/>
    </location>
</feature>
<dbReference type="SUPFAM" id="SSF53474">
    <property type="entry name" value="alpha/beta-Hydrolases"/>
    <property type="match status" value="2"/>
</dbReference>
<name>A0A409VXH6_9AGAR</name>
<dbReference type="Gene3D" id="3.40.50.1820">
    <property type="entry name" value="alpha/beta hydrolase"/>
    <property type="match status" value="1"/>
</dbReference>
<reference evidence="3 4" key="1">
    <citation type="journal article" date="2018" name="Evol. Lett.">
        <title>Horizontal gene cluster transfer increased hallucinogenic mushroom diversity.</title>
        <authorList>
            <person name="Reynolds H.T."/>
            <person name="Vijayakumar V."/>
            <person name="Gluck-Thaler E."/>
            <person name="Korotkin H.B."/>
            <person name="Matheny P.B."/>
            <person name="Slot J.C."/>
        </authorList>
    </citation>
    <scope>NUCLEOTIDE SEQUENCE [LARGE SCALE GENOMIC DNA]</scope>
    <source>
        <strain evidence="3 4">SRW20</strain>
    </source>
</reference>
<protein>
    <recommendedName>
        <fullName evidence="2">T6SS Phospholipase effector Tle1-like catalytic domain-containing protein</fullName>
    </recommendedName>
</protein>
<dbReference type="PANTHER" id="PTHR33840">
    <property type="match status" value="1"/>
</dbReference>
<evidence type="ECO:0000259" key="2">
    <source>
        <dbReference type="Pfam" id="PF09994"/>
    </source>
</evidence>
<dbReference type="InterPro" id="IPR029058">
    <property type="entry name" value="AB_hydrolase_fold"/>
</dbReference>
<dbReference type="Pfam" id="PF09994">
    <property type="entry name" value="T6SS_Tle1-like_cat"/>
    <property type="match status" value="2"/>
</dbReference>
<gene>
    <name evidence="3" type="ORF">CVT26_014251</name>
</gene>
<proteinExistence type="predicted"/>
<dbReference type="InParanoid" id="A0A409VXH6"/>
<dbReference type="STRING" id="231916.A0A409VXH6"/>
<dbReference type="PANTHER" id="PTHR33840:SF1">
    <property type="entry name" value="TLE1 PHOSPHOLIPASE DOMAIN-CONTAINING PROTEIN"/>
    <property type="match status" value="1"/>
</dbReference>
<feature type="region of interest" description="Disordered" evidence="1">
    <location>
        <begin position="773"/>
        <end position="795"/>
    </location>
</feature>
<accession>A0A409VXH6</accession>
<dbReference type="InterPro" id="IPR018712">
    <property type="entry name" value="Tle1-like_cat"/>
</dbReference>
<evidence type="ECO:0000313" key="3">
    <source>
        <dbReference type="EMBL" id="PPQ70947.1"/>
    </source>
</evidence>
<sequence>MEQHIPQRSADDKFRTLVVLMDGTGDSIDADVTNIVLLKEMLVGNEKSSGDGSDPRQLVFYVRGIGSPNQGGDPEFDGKKVHTWRSRLHRVYDQAVGSSLHERVQTSYRWLAKNYRDGDKICIFGFSRGAYSARVLAGLINGLGLLDLPADGSKDDIIATAYGLYDDFADLDHDASKSTEDSEDPRWSELQNRFQSFKTEHKCREPFIEFLGCWDTVNSVNYARSLGHSLQTLFAREKDIKLGFTGTNDSVRTFRHAIALDEHRSKFKQSNWSGPPVQTPDTVKRQGQKKPRVETNVQEVWFAGCHCDIGGGSVLNGTRPNLAHISLRWMIRQTFDMKTGMIFRSDLIRTIGIDPTALYPVYKPRPAIINSVGHVVCTAEIPAIEAQGWGSYLKSWIPFNSEPPRKVFAMEEPALSEDEQDVADAFAPAYDQLTIKPWKWGLLENVPLKKLKATGDGSEHFTWESHQGKGRTIAPLTSQHGNKIKIHWTVQVRMNATFKNGEQKGAKYVPLARIALKEKGGAAAKISFEEACRPGKDYIHWTKFRTLVVLLDGTGDSVDDDVTNIVMLKNMLVGSDRPDSWDSDKQMVLYLRGIGSPMDGYDPSFGNEKALSWQSWIQRKWDQAFATSFGERVINREGDKICIFGFSRGAYTARVLAGMMNGLGLLPGEKCQESDDHVRQVYESYEKFAKIPHRDVDEAKRETAWLDLQRTWQTFKAENKCREPFIEFLGCWDTVNSVGIAHAIRLGFTKTNDIVRTFRHAIALDEHRVKFKQNNWSGPPEVPDSADRPKSKEPRVKTDVEEVWFAGCHCDIGGGSVPNGTRPNLAHISLRWMIRECFKTNTGMIFHSEEIRKIGVDPTSLYPVYKPRQISSAFVPIGSSQITVVEPQTWGAYFKSWIPFTSKPQKKVSELQVPTQSEDELDALDALAPAYDQLELNSSTWAWMEDFKMEREVRSKDGKFVPVFDKHLGHGRSIPPTRYQHGGKVKVHGTVRLRMAATLKNGAKMGMSYSPLARVGYEPQFEDKMPFEKAVEKGLIEWVV</sequence>
<feature type="region of interest" description="Disordered" evidence="1">
    <location>
        <begin position="268"/>
        <end position="290"/>
    </location>
</feature>
<evidence type="ECO:0000313" key="4">
    <source>
        <dbReference type="Proteomes" id="UP000284706"/>
    </source>
</evidence>
<dbReference type="Proteomes" id="UP000284706">
    <property type="component" value="Unassembled WGS sequence"/>
</dbReference>
<feature type="compositionally biased region" description="Basic and acidic residues" evidence="1">
    <location>
        <begin position="785"/>
        <end position="795"/>
    </location>
</feature>
<comment type="caution">
    <text evidence="3">The sequence shown here is derived from an EMBL/GenBank/DDBJ whole genome shotgun (WGS) entry which is preliminary data.</text>
</comment>
<dbReference type="OrthoDB" id="3162439at2759"/>
<dbReference type="EMBL" id="NHYE01005521">
    <property type="protein sequence ID" value="PPQ70947.1"/>
    <property type="molecule type" value="Genomic_DNA"/>
</dbReference>
<organism evidence="3 4">
    <name type="scientific">Gymnopilus dilepis</name>
    <dbReference type="NCBI Taxonomy" id="231916"/>
    <lineage>
        <taxon>Eukaryota</taxon>
        <taxon>Fungi</taxon>
        <taxon>Dikarya</taxon>
        <taxon>Basidiomycota</taxon>
        <taxon>Agaricomycotina</taxon>
        <taxon>Agaricomycetes</taxon>
        <taxon>Agaricomycetidae</taxon>
        <taxon>Agaricales</taxon>
        <taxon>Agaricineae</taxon>
        <taxon>Hymenogastraceae</taxon>
        <taxon>Gymnopilus</taxon>
    </lineage>
</organism>
<evidence type="ECO:0000256" key="1">
    <source>
        <dbReference type="SAM" id="MobiDB-lite"/>
    </source>
</evidence>
<keyword evidence="4" id="KW-1185">Reference proteome</keyword>